<sequence>MLQHDVELKKFDLHINDVLKRDFYKDRVVDVCPICESNWYIKYGFYNGIQRYKCKVCQKTFSRSTNSLWSYSKKNTRIWMEFTELMTENRTLKFCAEKLNISIGTAFYWRHKILQALSIDSTPDSLSGVVHIGKVIIKENFKGCRDAEILASATPREKIWIIGAKGQEDSMFIKPIFKHCWNRRAFSEKVYSKIEEKSYIAPYGDRYINSVAKRHNRKNSIKVEVEYRIKYLWPNLKKWLSLFHGVASKYLQRYLSFFIIMNLDKVVDYMDLIYDRLFKGNRFIKTDDIRIRSSLFQRNYN</sequence>
<evidence type="ECO:0000313" key="2">
    <source>
        <dbReference type="Proteomes" id="UP000663802"/>
    </source>
</evidence>
<dbReference type="InterPro" id="IPR051354">
    <property type="entry name" value="Transposase_27_IS1"/>
</dbReference>
<evidence type="ECO:0000313" key="1">
    <source>
        <dbReference type="EMBL" id="GFZ31063.1"/>
    </source>
</evidence>
<organism evidence="1 2">
    <name type="scientific">Clostridium zeae</name>
    <dbReference type="NCBI Taxonomy" id="2759022"/>
    <lineage>
        <taxon>Bacteria</taxon>
        <taxon>Bacillati</taxon>
        <taxon>Bacillota</taxon>
        <taxon>Clostridia</taxon>
        <taxon>Eubacteriales</taxon>
        <taxon>Clostridiaceae</taxon>
        <taxon>Clostridium</taxon>
    </lineage>
</organism>
<proteinExistence type="predicted"/>
<dbReference type="EMBL" id="BMBA01000001">
    <property type="protein sequence ID" value="GFZ31063.1"/>
    <property type="molecule type" value="Genomic_DNA"/>
</dbReference>
<name>A0ABQ1E8K1_9CLOT</name>
<reference evidence="1 2" key="1">
    <citation type="journal article" date="2021" name="Int. J. Syst. Evol. Microbiol.">
        <title>Clostridium zeae sp. nov., isolated from corn silage.</title>
        <authorList>
            <person name="Kobayashi H."/>
            <person name="Tanizawa Y."/>
            <person name="Yagura M."/>
            <person name="Sakamoto M."/>
            <person name="Ohkuma M."/>
            <person name="Tohno M."/>
        </authorList>
    </citation>
    <scope>NUCLEOTIDE SEQUENCE [LARGE SCALE GENOMIC DNA]</scope>
    <source>
        <strain evidence="1 2">CSC2</strain>
    </source>
</reference>
<protein>
    <submittedName>
        <fullName evidence="1">Transposase</fullName>
    </submittedName>
</protein>
<gene>
    <name evidence="1" type="ORF">CSC2_15890</name>
</gene>
<keyword evidence="2" id="KW-1185">Reference proteome</keyword>
<accession>A0ABQ1E8K1</accession>
<dbReference type="Proteomes" id="UP000663802">
    <property type="component" value="Unassembled WGS sequence"/>
</dbReference>
<dbReference type="PANTHER" id="PTHR33293:SF1">
    <property type="entry name" value="INSERTION ELEMENT IS1 1 PROTEIN INSB-RELATED"/>
    <property type="match status" value="1"/>
</dbReference>
<dbReference type="RefSeq" id="WP_206869166.1">
    <property type="nucleotide sequence ID" value="NZ_BMBA01000001.1"/>
</dbReference>
<dbReference type="PANTHER" id="PTHR33293">
    <property type="entry name" value="INSERTION ELEMENT IS1 1 PROTEIN INSB-RELATED"/>
    <property type="match status" value="1"/>
</dbReference>
<comment type="caution">
    <text evidence="1">The sequence shown here is derived from an EMBL/GenBank/DDBJ whole genome shotgun (WGS) entry which is preliminary data.</text>
</comment>